<protein>
    <recommendedName>
        <fullName evidence="4">DUF1453 domain-containing protein</fullName>
    </recommendedName>
</protein>
<reference evidence="3" key="1">
    <citation type="journal article" date="2019" name="Int. J. Syst. Evol. Microbiol.">
        <title>The Global Catalogue of Microorganisms (GCM) 10K type strain sequencing project: providing services to taxonomists for standard genome sequencing and annotation.</title>
        <authorList>
            <consortium name="The Broad Institute Genomics Platform"/>
            <consortium name="The Broad Institute Genome Sequencing Center for Infectious Disease"/>
            <person name="Wu L."/>
            <person name="Ma J."/>
        </authorList>
    </citation>
    <scope>NUCLEOTIDE SEQUENCE [LARGE SCALE GENOMIC DNA]</scope>
    <source>
        <strain evidence="3">CGMCC 1.13574</strain>
    </source>
</reference>
<dbReference type="Proteomes" id="UP001595892">
    <property type="component" value="Unassembled WGS sequence"/>
</dbReference>
<proteinExistence type="predicted"/>
<feature type="transmembrane region" description="Helical" evidence="1">
    <location>
        <begin position="41"/>
        <end position="64"/>
    </location>
</feature>
<keyword evidence="1" id="KW-0472">Membrane</keyword>
<gene>
    <name evidence="2" type="ORF">ACFO3Q_07940</name>
</gene>
<accession>A0ABV9NLK6</accession>
<comment type="caution">
    <text evidence="2">The sequence shown here is derived from an EMBL/GenBank/DDBJ whole genome shotgun (WGS) entry which is preliminary data.</text>
</comment>
<feature type="transmembrane region" description="Helical" evidence="1">
    <location>
        <begin position="6"/>
        <end position="29"/>
    </location>
</feature>
<evidence type="ECO:0000313" key="2">
    <source>
        <dbReference type="EMBL" id="MFC4728096.1"/>
    </source>
</evidence>
<evidence type="ECO:0008006" key="4">
    <source>
        <dbReference type="Google" id="ProtNLM"/>
    </source>
</evidence>
<dbReference type="InterPro" id="IPR058247">
    <property type="entry name" value="DUF1453"/>
</dbReference>
<feature type="transmembrane region" description="Helical" evidence="1">
    <location>
        <begin position="70"/>
        <end position="90"/>
    </location>
</feature>
<sequence length="179" mass="19472">MPLLVVPAVLLGLVLLWLVLLPLGLLLRYRSGTRQRVLRAWEVKLALATLLFATALALAMALLMQLWWSHVFAATCAGLAGGLALAIAGLRLTRFDRIDYTVRYRPHAGIALLLTLLVAARIAWGAWRLQGGAAPDDGDGALALLTAAPTALLAGLLLGYHLGYQWGLLRRLPRRLERL</sequence>
<keyword evidence="1" id="KW-1133">Transmembrane helix</keyword>
<feature type="transmembrane region" description="Helical" evidence="1">
    <location>
        <begin position="141"/>
        <end position="164"/>
    </location>
</feature>
<feature type="transmembrane region" description="Helical" evidence="1">
    <location>
        <begin position="110"/>
        <end position="129"/>
    </location>
</feature>
<keyword evidence="1" id="KW-0812">Transmembrane</keyword>
<dbReference type="EMBL" id="JBHSGG010000022">
    <property type="protein sequence ID" value="MFC4728096.1"/>
    <property type="molecule type" value="Genomic_DNA"/>
</dbReference>
<evidence type="ECO:0000256" key="1">
    <source>
        <dbReference type="SAM" id="Phobius"/>
    </source>
</evidence>
<organism evidence="2 3">
    <name type="scientific">Coralloluteibacterium thermophilum</name>
    <dbReference type="NCBI Taxonomy" id="2707049"/>
    <lineage>
        <taxon>Bacteria</taxon>
        <taxon>Pseudomonadati</taxon>
        <taxon>Pseudomonadota</taxon>
        <taxon>Gammaproteobacteria</taxon>
        <taxon>Lysobacterales</taxon>
        <taxon>Lysobacteraceae</taxon>
        <taxon>Coralloluteibacterium</taxon>
    </lineage>
</organism>
<dbReference type="RefSeq" id="WP_377004119.1">
    <property type="nucleotide sequence ID" value="NZ_JBHSGG010000022.1"/>
</dbReference>
<name>A0ABV9NLK6_9GAMM</name>
<keyword evidence="3" id="KW-1185">Reference proteome</keyword>
<dbReference type="Pfam" id="PF07301">
    <property type="entry name" value="DUF1453"/>
    <property type="match status" value="1"/>
</dbReference>
<evidence type="ECO:0000313" key="3">
    <source>
        <dbReference type="Proteomes" id="UP001595892"/>
    </source>
</evidence>